<reference evidence="1 2" key="1">
    <citation type="journal article" date="2020" name="Biotechnol. Biofuels">
        <title>New insights from the biogas microbiome by comprehensive genome-resolved metagenomics of nearly 1600 species originating from multiple anaerobic digesters.</title>
        <authorList>
            <person name="Campanaro S."/>
            <person name="Treu L."/>
            <person name="Rodriguez-R L.M."/>
            <person name="Kovalovszki A."/>
            <person name="Ziels R.M."/>
            <person name="Maus I."/>
            <person name="Zhu X."/>
            <person name="Kougias P.G."/>
            <person name="Basile A."/>
            <person name="Luo G."/>
            <person name="Schluter A."/>
            <person name="Konstantinidis K.T."/>
            <person name="Angelidaki I."/>
        </authorList>
    </citation>
    <scope>NUCLEOTIDE SEQUENCE [LARGE SCALE GENOMIC DNA]</scope>
    <source>
        <strain evidence="1">AS23ysBPME_34</strain>
    </source>
</reference>
<dbReference type="PANTHER" id="PTHR41291">
    <property type="entry name" value="DNA ALKYLATION REPAIR PROTEIN"/>
    <property type="match status" value="1"/>
</dbReference>
<protein>
    <submittedName>
        <fullName evidence="1">DNA alkylation repair protein</fullName>
    </submittedName>
</protein>
<evidence type="ECO:0000313" key="2">
    <source>
        <dbReference type="Proteomes" id="UP000541058"/>
    </source>
</evidence>
<evidence type="ECO:0000313" key="1">
    <source>
        <dbReference type="EMBL" id="NLJ18221.1"/>
    </source>
</evidence>
<sequence>MKMENNKSLSKNAQIILKSFDDSTKLGDLRKIAKEIKKDHLLAMELWSTALFKPRQLAILIMDNKELDEAKVNSLVEDMAIHDENEQTQLMDWLFANQLTKSKKLVQLIESWRESKLPLQRRTYWYFEGRRRWMGKTPPENSGELLSIIEQTIMDEEPVVQWAMNFVAGWIGVYEDQYRARCVQLGEETELYKGMKVSKGCTPNYLPEFIEIEYNKRLAKEPK</sequence>
<proteinExistence type="predicted"/>
<dbReference type="EMBL" id="JAAYSM010000156">
    <property type="protein sequence ID" value="NLJ18221.1"/>
    <property type="molecule type" value="Genomic_DNA"/>
</dbReference>
<dbReference type="AlphaFoldDB" id="A0A7X8H081"/>
<dbReference type="InterPro" id="IPR014825">
    <property type="entry name" value="DNA_alkylation"/>
</dbReference>
<dbReference type="Gene3D" id="1.25.10.90">
    <property type="match status" value="1"/>
</dbReference>
<dbReference type="Pfam" id="PF08713">
    <property type="entry name" value="DNA_alkylation"/>
    <property type="match status" value="1"/>
</dbReference>
<dbReference type="InterPro" id="IPR016024">
    <property type="entry name" value="ARM-type_fold"/>
</dbReference>
<dbReference type="Proteomes" id="UP000541058">
    <property type="component" value="Unassembled WGS sequence"/>
</dbReference>
<comment type="caution">
    <text evidence="1">The sequence shown here is derived from an EMBL/GenBank/DDBJ whole genome shotgun (WGS) entry which is preliminary data.</text>
</comment>
<accession>A0A7X8H081</accession>
<dbReference type="PANTHER" id="PTHR41291:SF1">
    <property type="entry name" value="DNA ALKYLATION REPAIR PROTEIN"/>
    <property type="match status" value="1"/>
</dbReference>
<gene>
    <name evidence="1" type="ORF">GX355_05100</name>
</gene>
<dbReference type="SUPFAM" id="SSF48371">
    <property type="entry name" value="ARM repeat"/>
    <property type="match status" value="1"/>
</dbReference>
<name>A0A7X8H081_9LACT</name>
<organism evidence="1 2">
    <name type="scientific">Globicatella sulfidifaciens</name>
    <dbReference type="NCBI Taxonomy" id="136093"/>
    <lineage>
        <taxon>Bacteria</taxon>
        <taxon>Bacillati</taxon>
        <taxon>Bacillota</taxon>
        <taxon>Bacilli</taxon>
        <taxon>Lactobacillales</taxon>
        <taxon>Aerococcaceae</taxon>
        <taxon>Globicatella</taxon>
    </lineage>
</organism>